<organism evidence="2 3">
    <name type="scientific">Phaeosphaeria nodorum (strain SN15 / ATCC MYA-4574 / FGSC 10173)</name>
    <name type="common">Glume blotch fungus</name>
    <name type="synonym">Parastagonospora nodorum</name>
    <dbReference type="NCBI Taxonomy" id="321614"/>
    <lineage>
        <taxon>Eukaryota</taxon>
        <taxon>Fungi</taxon>
        <taxon>Dikarya</taxon>
        <taxon>Ascomycota</taxon>
        <taxon>Pezizomycotina</taxon>
        <taxon>Dothideomycetes</taxon>
        <taxon>Pleosporomycetidae</taxon>
        <taxon>Pleosporales</taxon>
        <taxon>Pleosporineae</taxon>
        <taxon>Phaeosphaeriaceae</taxon>
        <taxon>Parastagonospora</taxon>
    </lineage>
</organism>
<sequence>MFHQVSNVTIISSILLLLLKHIITSCFLSSFVLSLRYSHF</sequence>
<dbReference type="Proteomes" id="UP000663193">
    <property type="component" value="Chromosome 4"/>
</dbReference>
<keyword evidence="1" id="KW-0812">Transmembrane</keyword>
<dbReference type="AlphaFoldDB" id="A0A7U2HZ61"/>
<gene>
    <name evidence="2" type="ORF">JI435_405000</name>
</gene>
<proteinExistence type="predicted"/>
<keyword evidence="3" id="KW-1185">Reference proteome</keyword>
<reference evidence="3" key="1">
    <citation type="journal article" date="2021" name="BMC Genomics">
        <title>Chromosome-level genome assembly and manually-curated proteome of model necrotroph Parastagonospora nodorum Sn15 reveals a genome-wide trove of candidate effector homologs, and redundancy of virulence-related functions within an accessory chromosome.</title>
        <authorList>
            <person name="Bertazzoni S."/>
            <person name="Jones D.A.B."/>
            <person name="Phan H.T."/>
            <person name="Tan K.-C."/>
            <person name="Hane J.K."/>
        </authorList>
    </citation>
    <scope>NUCLEOTIDE SEQUENCE [LARGE SCALE GENOMIC DNA]</scope>
    <source>
        <strain evidence="3">SN15 / ATCC MYA-4574 / FGSC 10173)</strain>
    </source>
</reference>
<keyword evidence="1" id="KW-0472">Membrane</keyword>
<feature type="transmembrane region" description="Helical" evidence="1">
    <location>
        <begin position="12"/>
        <end position="35"/>
    </location>
</feature>
<evidence type="ECO:0000313" key="2">
    <source>
        <dbReference type="EMBL" id="QRC94021.1"/>
    </source>
</evidence>
<keyword evidence="1" id="KW-1133">Transmembrane helix</keyword>
<dbReference type="EMBL" id="CP069026">
    <property type="protein sequence ID" value="QRC94021.1"/>
    <property type="molecule type" value="Genomic_DNA"/>
</dbReference>
<protein>
    <submittedName>
        <fullName evidence="2">Uncharacterized protein</fullName>
    </submittedName>
</protein>
<evidence type="ECO:0000313" key="3">
    <source>
        <dbReference type="Proteomes" id="UP000663193"/>
    </source>
</evidence>
<dbReference type="VEuPathDB" id="FungiDB:JI435_405000"/>
<accession>A0A7U2HZ61</accession>
<name>A0A7U2HZ61_PHANO</name>
<evidence type="ECO:0000256" key="1">
    <source>
        <dbReference type="SAM" id="Phobius"/>
    </source>
</evidence>